<dbReference type="Pfam" id="PF00027">
    <property type="entry name" value="cNMP_binding"/>
    <property type="match status" value="1"/>
</dbReference>
<dbReference type="PROSITE" id="PS50042">
    <property type="entry name" value="CNMP_BINDING_3"/>
    <property type="match status" value="1"/>
</dbReference>
<dbReference type="InterPro" id="IPR046342">
    <property type="entry name" value="CBS_dom_sf"/>
</dbReference>
<dbReference type="Gene3D" id="2.60.120.10">
    <property type="entry name" value="Jelly Rolls"/>
    <property type="match status" value="1"/>
</dbReference>
<dbReference type="InterPro" id="IPR000644">
    <property type="entry name" value="CBS_dom"/>
</dbReference>
<dbReference type="CDD" id="cd05401">
    <property type="entry name" value="NT_GlnE_GlnD_like"/>
    <property type="match status" value="1"/>
</dbReference>
<dbReference type="InterPro" id="IPR018821">
    <property type="entry name" value="DUF294_put_nucleoTrafse_sb-bd"/>
</dbReference>
<feature type="domain" description="Cyclic nucleotide-binding" evidence="3">
    <location>
        <begin position="21"/>
        <end position="141"/>
    </location>
</feature>
<evidence type="ECO:0000313" key="5">
    <source>
        <dbReference type="EMBL" id="CDF78951.1"/>
    </source>
</evidence>
<protein>
    <submittedName>
        <fullName evidence="5">CBS domain and cyclic nucleotide-binding protein</fullName>
    </submittedName>
</protein>
<dbReference type="CDD" id="cd00038">
    <property type="entry name" value="CAP_ED"/>
    <property type="match status" value="1"/>
</dbReference>
<feature type="domain" description="CBS" evidence="4">
    <location>
        <begin position="170"/>
        <end position="233"/>
    </location>
</feature>
<dbReference type="InterPro" id="IPR005105">
    <property type="entry name" value="GlnD_Uridyltrans_N"/>
</dbReference>
<dbReference type="Gene3D" id="3.10.580.10">
    <property type="entry name" value="CBS-domain"/>
    <property type="match status" value="1"/>
</dbReference>
<dbReference type="SUPFAM" id="SSF51206">
    <property type="entry name" value="cAMP-binding domain-like"/>
    <property type="match status" value="1"/>
</dbReference>
<dbReference type="PATRIC" id="fig|1347342.6.peg.1249"/>
<keyword evidence="6" id="KW-1185">Reference proteome</keyword>
<evidence type="ECO:0000259" key="4">
    <source>
        <dbReference type="PROSITE" id="PS51371"/>
    </source>
</evidence>
<dbReference type="Pfam" id="PF10335">
    <property type="entry name" value="DUF294_C"/>
    <property type="match status" value="1"/>
</dbReference>
<dbReference type="Proteomes" id="UP000016160">
    <property type="component" value="Chromosome"/>
</dbReference>
<dbReference type="GO" id="GO:0008773">
    <property type="term" value="F:[protein-PII] uridylyltransferase activity"/>
    <property type="evidence" value="ECO:0007669"/>
    <property type="project" value="InterPro"/>
</dbReference>
<dbReference type="Pfam" id="PF03445">
    <property type="entry name" value="DUF294"/>
    <property type="match status" value="1"/>
</dbReference>
<dbReference type="InterPro" id="IPR051257">
    <property type="entry name" value="Diverse_CBS-Domain"/>
</dbReference>
<name>T2KKK6_FORAG</name>
<dbReference type="InterPro" id="IPR018490">
    <property type="entry name" value="cNMP-bd_dom_sf"/>
</dbReference>
<dbReference type="PANTHER" id="PTHR43080">
    <property type="entry name" value="CBS DOMAIN-CONTAINING PROTEIN CBSX3, MITOCHONDRIAL"/>
    <property type="match status" value="1"/>
</dbReference>
<dbReference type="InterPro" id="IPR014710">
    <property type="entry name" value="RmlC-like_jellyroll"/>
</dbReference>
<reference evidence="5 6" key="1">
    <citation type="journal article" date="2013" name="Appl. Environ. Microbiol.">
        <title>The genome of the alga-associated marine flavobacterium Formosa agariphila KMM 3901T reveals a broad potential for degradation of algal polysaccharides.</title>
        <authorList>
            <person name="Mann A.J."/>
            <person name="Hahnke R.L."/>
            <person name="Huang S."/>
            <person name="Werner J."/>
            <person name="Xing P."/>
            <person name="Barbeyron T."/>
            <person name="Huettel B."/>
            <person name="Stueber K."/>
            <person name="Reinhardt R."/>
            <person name="Harder J."/>
            <person name="Gloeckner F.O."/>
            <person name="Amann R.I."/>
            <person name="Teeling H."/>
        </authorList>
    </citation>
    <scope>NUCLEOTIDE SEQUENCE [LARGE SCALE GENOMIC DNA]</scope>
    <source>
        <strain evidence="6">DSM 15362 / KCTC 12365 / LMG 23005 / KMM 3901</strain>
    </source>
</reference>
<dbReference type="PANTHER" id="PTHR43080:SF2">
    <property type="entry name" value="CBS DOMAIN-CONTAINING PROTEIN"/>
    <property type="match status" value="1"/>
</dbReference>
<sequence>MNTMKNTIAERVADFIKNFPPFDLLDKEQLLDISKEVKIKYLDKESVIYNINDPLHDQFYMIYKGAVKLKKYINEKLETIDQFDEGDVFGLRPLFAKENYAITSVTEEETILYCIPIEMFHPFIDNNKDFRQYLIESFASNTENPFSNEFQKKLLEDDVKLDLSKDMFEMQPVRLVKNVITTKKTSSIQDAAKLMAEHNIGSLIIEEKECPIGIITDKDLRLHVATGNYAIDEDVSKIMNSPVLCYKKNITIAQAQTTLMKHKINQIVVTKDGTPNSKILGVFSEHDIIVMKGTNPSVLMKAIKRSDSTKELKRIREKIMMLLDGYIQQNIPLTHINNIIFELNDATIKRVIERCVEKMDQVPPVKFAWMSLGSQGRKEQLLHTDQDNALVFENTDDDHLEEVRSYFLTLAKKVNKRLKTIGFEYCPGEMMAKNPKYCLSIDEWENQFSAWTRETEEDELLLCSIFFDFDITYGDINLTNQLSDYVIEITKNNLIFQSKLGASSLRNPSPLGFFRQFLVEQDGEYKDHFDIKKRAIMPLTDAGRLLAIHYQIKHINNTAERFEKLAELLPEDQELFYSCAYASKALLKFRTKRGIRHHDSGRFIALAELSKEEKMKLKRCFKAVSKVQELVKLKFNLKNFI</sequence>
<dbReference type="HOGENOM" id="CLU_027866_1_0_10"/>
<evidence type="ECO:0000256" key="1">
    <source>
        <dbReference type="ARBA" id="ARBA00023122"/>
    </source>
</evidence>
<dbReference type="EMBL" id="HG315671">
    <property type="protein sequence ID" value="CDF78951.1"/>
    <property type="molecule type" value="Genomic_DNA"/>
</dbReference>
<evidence type="ECO:0000256" key="2">
    <source>
        <dbReference type="PROSITE-ProRule" id="PRU00703"/>
    </source>
</evidence>
<evidence type="ECO:0000313" key="6">
    <source>
        <dbReference type="Proteomes" id="UP000016160"/>
    </source>
</evidence>
<evidence type="ECO:0000259" key="3">
    <source>
        <dbReference type="PROSITE" id="PS50042"/>
    </source>
</evidence>
<accession>T2KKK6</accession>
<dbReference type="PROSITE" id="PS51371">
    <property type="entry name" value="CBS"/>
    <property type="match status" value="2"/>
</dbReference>
<organism evidence="5 6">
    <name type="scientific">Formosa agariphila (strain DSM 15362 / KCTC 12365 / LMG 23005 / KMM 3901 / M-2Alg 35-1)</name>
    <dbReference type="NCBI Taxonomy" id="1347342"/>
    <lineage>
        <taxon>Bacteria</taxon>
        <taxon>Pseudomonadati</taxon>
        <taxon>Bacteroidota</taxon>
        <taxon>Flavobacteriia</taxon>
        <taxon>Flavobacteriales</taxon>
        <taxon>Flavobacteriaceae</taxon>
        <taxon>Formosa</taxon>
    </lineage>
</organism>
<gene>
    <name evidence="5" type="ORF">BN863_12390</name>
</gene>
<dbReference type="SUPFAM" id="SSF54631">
    <property type="entry name" value="CBS-domain pair"/>
    <property type="match status" value="1"/>
</dbReference>
<feature type="domain" description="CBS" evidence="4">
    <location>
        <begin position="239"/>
        <end position="299"/>
    </location>
</feature>
<dbReference type="Pfam" id="PF00571">
    <property type="entry name" value="CBS"/>
    <property type="match status" value="2"/>
</dbReference>
<dbReference type="STRING" id="1347342.BN863_12390"/>
<dbReference type="eggNOG" id="COG2905">
    <property type="taxonomic scope" value="Bacteria"/>
</dbReference>
<dbReference type="SMART" id="SM00116">
    <property type="entry name" value="CBS"/>
    <property type="match status" value="2"/>
</dbReference>
<dbReference type="AlphaFoldDB" id="T2KKK6"/>
<keyword evidence="1 2" id="KW-0129">CBS domain</keyword>
<proteinExistence type="predicted"/>
<dbReference type="InterPro" id="IPR000595">
    <property type="entry name" value="cNMP-bd_dom"/>
</dbReference>